<reference evidence="2 3" key="1">
    <citation type="submission" date="2019-05" db="EMBL/GenBank/DDBJ databases">
        <title>Draft genome sequence of Nonomuraea turkmeniaca DSM 43926.</title>
        <authorList>
            <person name="Saricaoglu S."/>
            <person name="Isik K."/>
        </authorList>
    </citation>
    <scope>NUCLEOTIDE SEQUENCE [LARGE SCALE GENOMIC DNA]</scope>
    <source>
        <strain evidence="2 3">DSM 43926</strain>
    </source>
</reference>
<keyword evidence="1" id="KW-1133">Transmembrane helix</keyword>
<keyword evidence="3" id="KW-1185">Reference proteome</keyword>
<gene>
    <name evidence="2" type="ORF">ETD86_36015</name>
</gene>
<dbReference type="Proteomes" id="UP000309128">
    <property type="component" value="Unassembled WGS sequence"/>
</dbReference>
<feature type="transmembrane region" description="Helical" evidence="1">
    <location>
        <begin position="45"/>
        <end position="64"/>
    </location>
</feature>
<evidence type="ECO:0000313" key="2">
    <source>
        <dbReference type="EMBL" id="TMR11343.1"/>
    </source>
</evidence>
<evidence type="ECO:0000256" key="1">
    <source>
        <dbReference type="SAM" id="Phobius"/>
    </source>
</evidence>
<organism evidence="2 3">
    <name type="scientific">Nonomuraea turkmeniaca</name>
    <dbReference type="NCBI Taxonomy" id="103838"/>
    <lineage>
        <taxon>Bacteria</taxon>
        <taxon>Bacillati</taxon>
        <taxon>Actinomycetota</taxon>
        <taxon>Actinomycetes</taxon>
        <taxon>Streptosporangiales</taxon>
        <taxon>Streptosporangiaceae</taxon>
        <taxon>Nonomuraea</taxon>
    </lineage>
</organism>
<feature type="transmembrane region" description="Helical" evidence="1">
    <location>
        <begin position="100"/>
        <end position="124"/>
    </location>
</feature>
<comment type="caution">
    <text evidence="2">The sequence shown here is derived from an EMBL/GenBank/DDBJ whole genome shotgun (WGS) entry which is preliminary data.</text>
</comment>
<keyword evidence="1" id="KW-0472">Membrane</keyword>
<proteinExistence type="predicted"/>
<sequence length="128" mass="13303">MPRPTDAIVWIPVVVIAGVAAAGVCHLTSPVVSPGAPRDFFDSPLLLPAFLGLSALSGAAAWFVPQGGLWWGLLAASPFYVLLFVNVVREGGGGQGLWPVGLLFLIFYTVMPVIAALAASFAAARIRS</sequence>
<evidence type="ECO:0000313" key="3">
    <source>
        <dbReference type="Proteomes" id="UP000309128"/>
    </source>
</evidence>
<dbReference type="AlphaFoldDB" id="A0A5S4F564"/>
<dbReference type="EMBL" id="VCKY01000159">
    <property type="protein sequence ID" value="TMR11343.1"/>
    <property type="molecule type" value="Genomic_DNA"/>
</dbReference>
<feature type="transmembrane region" description="Helical" evidence="1">
    <location>
        <begin position="69"/>
        <end position="88"/>
    </location>
</feature>
<protein>
    <submittedName>
        <fullName evidence="2">Uncharacterized protein</fullName>
    </submittedName>
</protein>
<accession>A0A5S4F564</accession>
<name>A0A5S4F564_9ACTN</name>
<dbReference type="RefSeq" id="WP_138671113.1">
    <property type="nucleotide sequence ID" value="NZ_VCKY01000159.1"/>
</dbReference>
<keyword evidence="1" id="KW-0812">Transmembrane</keyword>